<keyword evidence="3" id="KW-0067">ATP-binding</keyword>
<dbReference type="InterPro" id="IPR050628">
    <property type="entry name" value="SNF2_RAD54_helicase_TF"/>
</dbReference>
<evidence type="ECO:0000313" key="8">
    <source>
        <dbReference type="Proteomes" id="UP000276776"/>
    </source>
</evidence>
<dbReference type="SMART" id="SM00487">
    <property type="entry name" value="DEXDc"/>
    <property type="match status" value="1"/>
</dbReference>
<dbReference type="CDD" id="cd18793">
    <property type="entry name" value="SF2_C_SNF"/>
    <property type="match status" value="1"/>
</dbReference>
<dbReference type="PROSITE" id="PS51194">
    <property type="entry name" value="HELICASE_CTER"/>
    <property type="match status" value="1"/>
</dbReference>
<evidence type="ECO:0000256" key="1">
    <source>
        <dbReference type="ARBA" id="ARBA00022741"/>
    </source>
</evidence>
<keyword evidence="2" id="KW-0378">Hydrolase</keyword>
<organism evidence="9">
    <name type="scientific">Thelazia callipaeda</name>
    <name type="common">Oriental eyeworm</name>
    <name type="synonym">Parasitic nematode</name>
    <dbReference type="NCBI Taxonomy" id="103827"/>
    <lineage>
        <taxon>Eukaryota</taxon>
        <taxon>Metazoa</taxon>
        <taxon>Ecdysozoa</taxon>
        <taxon>Nematoda</taxon>
        <taxon>Chromadorea</taxon>
        <taxon>Rhabditida</taxon>
        <taxon>Spirurina</taxon>
        <taxon>Spiruromorpha</taxon>
        <taxon>Thelazioidea</taxon>
        <taxon>Thelaziidae</taxon>
        <taxon>Thelazia</taxon>
    </lineage>
</organism>
<dbReference type="PANTHER" id="PTHR45626">
    <property type="entry name" value="TRANSCRIPTION TERMINATION FACTOR 2-RELATED"/>
    <property type="match status" value="1"/>
</dbReference>
<dbReference type="InterPro" id="IPR027417">
    <property type="entry name" value="P-loop_NTPase"/>
</dbReference>
<dbReference type="AlphaFoldDB" id="A0A0N5DAX8"/>
<dbReference type="STRING" id="103827.A0A0N5DAX8"/>
<dbReference type="InterPro" id="IPR001650">
    <property type="entry name" value="Helicase_C-like"/>
</dbReference>
<feature type="region of interest" description="Disordered" evidence="4">
    <location>
        <begin position="260"/>
        <end position="279"/>
    </location>
</feature>
<accession>A0A0N5DAX8</accession>
<dbReference type="InterPro" id="IPR049730">
    <property type="entry name" value="SNF2/RAD54-like_C"/>
</dbReference>
<evidence type="ECO:0000256" key="4">
    <source>
        <dbReference type="SAM" id="MobiDB-lite"/>
    </source>
</evidence>
<evidence type="ECO:0000256" key="3">
    <source>
        <dbReference type="ARBA" id="ARBA00022840"/>
    </source>
</evidence>
<evidence type="ECO:0000313" key="9">
    <source>
        <dbReference type="WBParaSite" id="TCLT_0001034001-mRNA-1"/>
    </source>
</evidence>
<reference evidence="7 8" key="2">
    <citation type="submission" date="2018-11" db="EMBL/GenBank/DDBJ databases">
        <authorList>
            <consortium name="Pathogen Informatics"/>
        </authorList>
    </citation>
    <scope>NUCLEOTIDE SEQUENCE [LARGE SCALE GENOMIC DNA]</scope>
</reference>
<protein>
    <submittedName>
        <fullName evidence="9">Transcription termination factor 2</fullName>
    </submittedName>
</protein>
<keyword evidence="8" id="KW-1185">Reference proteome</keyword>
<evidence type="ECO:0000259" key="5">
    <source>
        <dbReference type="PROSITE" id="PS51192"/>
    </source>
</evidence>
<keyword evidence="1" id="KW-0547">Nucleotide-binding</keyword>
<evidence type="ECO:0000259" key="6">
    <source>
        <dbReference type="PROSITE" id="PS51194"/>
    </source>
</evidence>
<dbReference type="Gene3D" id="3.40.50.300">
    <property type="entry name" value="P-loop containing nucleotide triphosphate hydrolases"/>
    <property type="match status" value="1"/>
</dbReference>
<dbReference type="PANTHER" id="PTHR45626:SF50">
    <property type="entry name" value="TRANSCRIPTION TERMINATION FACTOR 2"/>
    <property type="match status" value="1"/>
</dbReference>
<dbReference type="OMA" id="VHIHHGK"/>
<dbReference type="InterPro" id="IPR038718">
    <property type="entry name" value="SNF2-like_sf"/>
</dbReference>
<dbReference type="GO" id="GO:0008094">
    <property type="term" value="F:ATP-dependent activity, acting on DNA"/>
    <property type="evidence" value="ECO:0007669"/>
    <property type="project" value="TreeGrafter"/>
</dbReference>
<dbReference type="Proteomes" id="UP000276776">
    <property type="component" value="Unassembled WGS sequence"/>
</dbReference>
<dbReference type="GO" id="GO:0016787">
    <property type="term" value="F:hydrolase activity"/>
    <property type="evidence" value="ECO:0007669"/>
    <property type="project" value="UniProtKB-KW"/>
</dbReference>
<dbReference type="OrthoDB" id="423559at2759"/>
<proteinExistence type="predicted"/>
<dbReference type="Gene3D" id="3.40.50.10810">
    <property type="entry name" value="Tandem AAA-ATPase domain"/>
    <property type="match status" value="1"/>
</dbReference>
<gene>
    <name evidence="7" type="ORF">TCLT_LOCUS10329</name>
</gene>
<dbReference type="PROSITE" id="PS51192">
    <property type="entry name" value="HELICASE_ATP_BIND_1"/>
    <property type="match status" value="1"/>
</dbReference>
<reference evidence="9" key="1">
    <citation type="submission" date="2017-02" db="UniProtKB">
        <authorList>
            <consortium name="WormBaseParasite"/>
        </authorList>
    </citation>
    <scope>IDENTIFICATION</scope>
</reference>
<dbReference type="Pfam" id="PF00176">
    <property type="entry name" value="SNF2-rel_dom"/>
    <property type="match status" value="1"/>
</dbReference>
<dbReference type="Pfam" id="PF00271">
    <property type="entry name" value="Helicase_C"/>
    <property type="match status" value="1"/>
</dbReference>
<dbReference type="InterPro" id="IPR014001">
    <property type="entry name" value="Helicase_ATP-bd"/>
</dbReference>
<feature type="compositionally biased region" description="Low complexity" evidence="4">
    <location>
        <begin position="260"/>
        <end position="269"/>
    </location>
</feature>
<dbReference type="SMART" id="SM00490">
    <property type="entry name" value="HELICc"/>
    <property type="match status" value="1"/>
</dbReference>
<dbReference type="GO" id="GO:0005634">
    <property type="term" value="C:nucleus"/>
    <property type="evidence" value="ECO:0007669"/>
    <property type="project" value="TreeGrafter"/>
</dbReference>
<evidence type="ECO:0000256" key="2">
    <source>
        <dbReference type="ARBA" id="ARBA00022801"/>
    </source>
</evidence>
<dbReference type="CDD" id="cd18008">
    <property type="entry name" value="DEXDc_SHPRH-like"/>
    <property type="match status" value="1"/>
</dbReference>
<sequence>MRNTELSKLPDGGQRLLQKIKELEKKLNDHSIRTSDENLASYETIKKNEANIIPIQKGPLLVSPQIPRGYRLFGGKMTDDRFFLANAVTGQVIARMHNSLSNIPENVKTDTPTGVQTELMPHQKEGLTWLLWRENQLPPGGILADDMGLGKTLSMISLIVHAKERHEQDAEQIEKVQKKNMRDRSLIPSKSTLVIAPASVIFQWEQEFKKHVKKNVLSCYVFHGPKQKRIIDPMSLAVYDVVITTYGIVSSELAEKFTISNDGQSNESNGSEEEKVTNRKISRKSNSALLKIFWERIILDEAHQIKNRASRVSKACCKIPARARWCLTGTPIHNNLWDLYSLIRFLRVTPFDEEAVWKEYILSTNSSSQRLNTLVKGLLLRREKNQLRAETNEPIVNLMPKICETIELKLEGFEKKVYDYMFQASRQQVKELIKSREDKEEALYGIKHNEQLSTNTKKLRNPFLGGSKTIGTTHNFQTMTCVLTLLMRLRQACVHFALINQAVDMEALETLGVDEDENDEMLSKCFSNMSFLDEKAITMDPFVEQGNNQLQRLFEKTFLSTKIKKLLEHLDYALSSGDKCVVVSQWTSLLSIIEYHLERKCISYTSITGKVLVNDRQIRADSFNTASRGPQVMLLSLTAGGVGLNLVGGNHLFLIDLHWNPALEQQASDRIHRMGQLKNVYIHKFVCLDTIEERVLALQQVKQTLAKSVLEGAASKKLNNLTVADLKYLFDLGRQPNEWAAVPSSTEPPKIVVASATSSAMKES</sequence>
<dbReference type="GO" id="GO:0006281">
    <property type="term" value="P:DNA repair"/>
    <property type="evidence" value="ECO:0007669"/>
    <property type="project" value="TreeGrafter"/>
</dbReference>
<dbReference type="WBParaSite" id="TCLT_0001034001-mRNA-1">
    <property type="protein sequence ID" value="TCLT_0001034001-mRNA-1"/>
    <property type="gene ID" value="TCLT_0001034001"/>
</dbReference>
<dbReference type="GO" id="GO:0005524">
    <property type="term" value="F:ATP binding"/>
    <property type="evidence" value="ECO:0007669"/>
    <property type="project" value="UniProtKB-KW"/>
</dbReference>
<evidence type="ECO:0000313" key="7">
    <source>
        <dbReference type="EMBL" id="VDN08015.1"/>
    </source>
</evidence>
<dbReference type="InterPro" id="IPR000330">
    <property type="entry name" value="SNF2_N"/>
</dbReference>
<dbReference type="EMBL" id="UYYF01005058">
    <property type="protein sequence ID" value="VDN08015.1"/>
    <property type="molecule type" value="Genomic_DNA"/>
</dbReference>
<dbReference type="SUPFAM" id="SSF52540">
    <property type="entry name" value="P-loop containing nucleoside triphosphate hydrolases"/>
    <property type="match status" value="2"/>
</dbReference>
<name>A0A0N5DAX8_THECL</name>
<feature type="domain" description="Helicase ATP-binding" evidence="5">
    <location>
        <begin position="132"/>
        <end position="349"/>
    </location>
</feature>
<feature type="domain" description="Helicase C-terminal" evidence="6">
    <location>
        <begin position="566"/>
        <end position="722"/>
    </location>
</feature>